<protein>
    <submittedName>
        <fullName evidence="5">FR47-like protein</fullName>
    </submittedName>
</protein>
<comment type="caution">
    <text evidence="5">The sequence shown here is derived from an EMBL/GenBank/DDBJ whole genome shotgun (WGS) entry which is preliminary data.</text>
</comment>
<keyword evidence="2" id="KW-0012">Acyltransferase</keyword>
<dbReference type="PROSITE" id="PS51186">
    <property type="entry name" value="GNAT"/>
    <property type="match status" value="1"/>
</dbReference>
<dbReference type="PANTHER" id="PTHR43420:SF3">
    <property type="entry name" value="N-ACETYLTRANSFERASE DOMAIN-CONTAINING PROTEIN"/>
    <property type="match status" value="1"/>
</dbReference>
<feature type="domain" description="N-acetyltransferase" evidence="4">
    <location>
        <begin position="123"/>
        <end position="256"/>
    </location>
</feature>
<dbReference type="AlphaFoldDB" id="A0A543K8F3"/>
<accession>A0A543K8F3</accession>
<keyword evidence="1" id="KW-0808">Transferase</keyword>
<evidence type="ECO:0000313" key="6">
    <source>
        <dbReference type="Proteomes" id="UP000319804"/>
    </source>
</evidence>
<gene>
    <name evidence="5" type="ORF">FHX68_2583</name>
</gene>
<evidence type="ECO:0000256" key="1">
    <source>
        <dbReference type="ARBA" id="ARBA00022679"/>
    </source>
</evidence>
<dbReference type="Gene3D" id="3.40.630.30">
    <property type="match status" value="1"/>
</dbReference>
<evidence type="ECO:0000256" key="2">
    <source>
        <dbReference type="ARBA" id="ARBA00023315"/>
    </source>
</evidence>
<dbReference type="InterPro" id="IPR000182">
    <property type="entry name" value="GNAT_dom"/>
</dbReference>
<reference evidence="5 6" key="1">
    <citation type="submission" date="2019-06" db="EMBL/GenBank/DDBJ databases">
        <title>Sequencing the genomes of 1000 actinobacteria strains.</title>
        <authorList>
            <person name="Klenk H.-P."/>
        </authorList>
    </citation>
    <scope>NUCLEOTIDE SEQUENCE [LARGE SCALE GENOMIC DNA]</scope>
    <source>
        <strain evidence="5 6">DSM 20427</strain>
    </source>
</reference>
<evidence type="ECO:0000259" key="4">
    <source>
        <dbReference type="PROSITE" id="PS51186"/>
    </source>
</evidence>
<keyword evidence="6" id="KW-1185">Reference proteome</keyword>
<evidence type="ECO:0000256" key="3">
    <source>
        <dbReference type="SAM" id="MobiDB-lite"/>
    </source>
</evidence>
<dbReference type="EMBL" id="VFPS01000005">
    <property type="protein sequence ID" value="TQM91366.1"/>
    <property type="molecule type" value="Genomic_DNA"/>
</dbReference>
<dbReference type="SUPFAM" id="SSF55729">
    <property type="entry name" value="Acyl-CoA N-acyltransferases (Nat)"/>
    <property type="match status" value="1"/>
</dbReference>
<dbReference type="CDD" id="cd04301">
    <property type="entry name" value="NAT_SF"/>
    <property type="match status" value="1"/>
</dbReference>
<proteinExistence type="predicted"/>
<dbReference type="InterPro" id="IPR013653">
    <property type="entry name" value="GCN5-like_dom"/>
</dbReference>
<feature type="region of interest" description="Disordered" evidence="3">
    <location>
        <begin position="1"/>
        <end position="33"/>
    </location>
</feature>
<sequence>MSVDASDGAGSSGLLSDAGAAPSSAAGASGGEESVLDNAPWHALTGPHARFAIGGDLARRYPDDVAPFVAVRTWDDPHVWDALLELVGTGAEVGVSGYDGELPAGWEFTGSGEGVQLVQTPALTPRPDDEAIELGADDVADMLAIVARNQPGPFRPRTYELGRYIGIRRQGRLVAMGERLHPAGWTEISAVAVDADHRRQGLGSRLVLDVAFHIQERGDRALMHAAATNTGAIAAYERLGFVLRRRNRFASVRTPS</sequence>
<evidence type="ECO:0000313" key="5">
    <source>
        <dbReference type="EMBL" id="TQM91366.1"/>
    </source>
</evidence>
<name>A0A543K8F3_9MICO</name>
<dbReference type="InterPro" id="IPR050680">
    <property type="entry name" value="YpeA/RimI_acetyltransf"/>
</dbReference>
<dbReference type="Proteomes" id="UP000319804">
    <property type="component" value="Unassembled WGS sequence"/>
</dbReference>
<dbReference type="InterPro" id="IPR016181">
    <property type="entry name" value="Acyl_CoA_acyltransferase"/>
</dbReference>
<dbReference type="GO" id="GO:0016747">
    <property type="term" value="F:acyltransferase activity, transferring groups other than amino-acyl groups"/>
    <property type="evidence" value="ECO:0007669"/>
    <property type="project" value="InterPro"/>
</dbReference>
<dbReference type="PANTHER" id="PTHR43420">
    <property type="entry name" value="ACETYLTRANSFERASE"/>
    <property type="match status" value="1"/>
</dbReference>
<dbReference type="Pfam" id="PF08445">
    <property type="entry name" value="FR47"/>
    <property type="match status" value="1"/>
</dbReference>
<organism evidence="5 6">
    <name type="scientific">Microbacterium lacticum</name>
    <dbReference type="NCBI Taxonomy" id="33885"/>
    <lineage>
        <taxon>Bacteria</taxon>
        <taxon>Bacillati</taxon>
        <taxon>Actinomycetota</taxon>
        <taxon>Actinomycetes</taxon>
        <taxon>Micrococcales</taxon>
        <taxon>Microbacteriaceae</taxon>
        <taxon>Microbacterium</taxon>
    </lineage>
</organism>